<dbReference type="InterPro" id="IPR011095">
    <property type="entry name" value="Dala_Dala_lig_C"/>
</dbReference>
<dbReference type="AlphaFoldDB" id="B3T0U6"/>
<sequence>MKDTKNIGIVATPNVATSNNVQKILPFDKKYVFPQKIDKTIEIVIVPKLDDITANQKNVGIVLDEKLILNILSKRYRNVSITEINTENDLKKLALRKPDLVFSGVKYFYFDSGIIWLNDYLELYDISYIASNREALHNEHDKSIAKKIMQKANIKTADFFTTEPGEHLTEMSIPIAFPLFIKPLTGGDSRGVDKNSIVYDFLSFQAKVLDIKRKQNLRSLVETYLPGKEYSVSILQDNSNGNLKAMPIEIVVDKNINGHCILDYDIKKNDQEKVIAVTDNKIYNQLSDLSKDAFKALGGKSLGRIDIKMNHNGVPHFIEANLMPGLRNGYLYRACLFNLGMGYEQMILTIADTGLSS</sequence>
<dbReference type="InterPro" id="IPR013815">
    <property type="entry name" value="ATP_grasp_subdomain_1"/>
</dbReference>
<dbReference type="Gene3D" id="3.30.470.20">
    <property type="entry name" value="ATP-grasp fold, B domain"/>
    <property type="match status" value="1"/>
</dbReference>
<keyword evidence="2 4" id="KW-0436">Ligase</keyword>
<comment type="similarity">
    <text evidence="1">Belongs to the D-alanine--D-alanine ligase family.</text>
</comment>
<proteinExistence type="inferred from homology"/>
<evidence type="ECO:0000259" key="3">
    <source>
        <dbReference type="PROSITE" id="PS50975"/>
    </source>
</evidence>
<protein>
    <submittedName>
        <fullName evidence="4">Putative D-ala D-ala ligase</fullName>
    </submittedName>
</protein>
<dbReference type="InterPro" id="IPR011761">
    <property type="entry name" value="ATP-grasp"/>
</dbReference>
<dbReference type="PANTHER" id="PTHR23132:SF23">
    <property type="entry name" value="D-ALANINE--D-ALANINE LIGASE B"/>
    <property type="match status" value="1"/>
</dbReference>
<dbReference type="PANTHER" id="PTHR23132">
    <property type="entry name" value="D-ALANINE--D-ALANINE LIGASE"/>
    <property type="match status" value="1"/>
</dbReference>
<name>B3T0U6_9ZZZZ</name>
<organism evidence="4">
    <name type="scientific">uncultured marine microorganism HF4000_007D16</name>
    <dbReference type="NCBI Taxonomy" id="455510"/>
    <lineage>
        <taxon>unclassified sequences</taxon>
        <taxon>environmental samples</taxon>
    </lineage>
</organism>
<dbReference type="GO" id="GO:0008716">
    <property type="term" value="F:D-alanine-D-alanine ligase activity"/>
    <property type="evidence" value="ECO:0007669"/>
    <property type="project" value="InterPro"/>
</dbReference>
<dbReference type="PROSITE" id="PS50975">
    <property type="entry name" value="ATP_GRASP"/>
    <property type="match status" value="1"/>
</dbReference>
<reference evidence="4" key="1">
    <citation type="journal article" date="2008" name="ISME J.">
        <title>Genomic patterns of recombination, clonal divergence and environment in marine microbial populations.</title>
        <authorList>
            <person name="Konstantinidis K.T."/>
            <person name="Delong E.F."/>
        </authorList>
    </citation>
    <scope>NUCLEOTIDE SEQUENCE</scope>
</reference>
<gene>
    <name evidence="4" type="ORF">ALOHA_HF4000007D16ctg1g14</name>
</gene>
<dbReference type="Pfam" id="PF07478">
    <property type="entry name" value="Dala_Dala_lig_C"/>
    <property type="match status" value="1"/>
</dbReference>
<dbReference type="Gene3D" id="3.30.1490.20">
    <property type="entry name" value="ATP-grasp fold, A domain"/>
    <property type="match status" value="1"/>
</dbReference>
<evidence type="ECO:0000313" key="4">
    <source>
        <dbReference type="EMBL" id="ABZ06205.1"/>
    </source>
</evidence>
<accession>B3T0U6</accession>
<dbReference type="GO" id="GO:0046872">
    <property type="term" value="F:metal ion binding"/>
    <property type="evidence" value="ECO:0007669"/>
    <property type="project" value="InterPro"/>
</dbReference>
<dbReference type="SUPFAM" id="SSF56059">
    <property type="entry name" value="Glutathione synthetase ATP-binding domain-like"/>
    <property type="match status" value="1"/>
</dbReference>
<evidence type="ECO:0000256" key="1">
    <source>
        <dbReference type="ARBA" id="ARBA00010871"/>
    </source>
</evidence>
<feature type="domain" description="ATP-grasp" evidence="3">
    <location>
        <begin position="146"/>
        <end position="352"/>
    </location>
</feature>
<dbReference type="EMBL" id="EU016569">
    <property type="protein sequence ID" value="ABZ06205.1"/>
    <property type="molecule type" value="Genomic_DNA"/>
</dbReference>
<dbReference type="GO" id="GO:0005524">
    <property type="term" value="F:ATP binding"/>
    <property type="evidence" value="ECO:0007669"/>
    <property type="project" value="InterPro"/>
</dbReference>
<evidence type="ECO:0000256" key="2">
    <source>
        <dbReference type="ARBA" id="ARBA00022598"/>
    </source>
</evidence>